<keyword evidence="3 4" id="KW-0732">Signal</keyword>
<dbReference type="InterPro" id="IPR015168">
    <property type="entry name" value="SsuA/THI5"/>
</dbReference>
<dbReference type="NCBIfam" id="TIGR01729">
    <property type="entry name" value="taurine_ABC_bnd"/>
    <property type="match status" value="1"/>
</dbReference>
<dbReference type="CDD" id="cd13560">
    <property type="entry name" value="PBP2_taurine"/>
    <property type="match status" value="1"/>
</dbReference>
<dbReference type="GO" id="GO:0042918">
    <property type="term" value="P:alkanesulfonate transmembrane transport"/>
    <property type="evidence" value="ECO:0007669"/>
    <property type="project" value="TreeGrafter"/>
</dbReference>
<dbReference type="Pfam" id="PF09084">
    <property type="entry name" value="NMT1"/>
    <property type="match status" value="1"/>
</dbReference>
<reference evidence="6 7" key="1">
    <citation type="journal article" date="2006" name="Proc. Natl. Acad. Sci. U.S.A.">
        <title>Burkholderia xenovorans LB400 harbors a multi-replicon, 9.73-Mbp genome shaped for versatility.</title>
        <authorList>
            <person name="Chain P.S."/>
            <person name="Denef V.J."/>
            <person name="Konstantinidis K.T."/>
            <person name="Vergez L.M."/>
            <person name="Agullo L."/>
            <person name="Reyes V.L."/>
            <person name="Hauser L."/>
            <person name="Cordova M."/>
            <person name="Gomez L."/>
            <person name="Gonzalez M."/>
            <person name="Land M."/>
            <person name="Lao V."/>
            <person name="Larimer F."/>
            <person name="LiPuma J.J."/>
            <person name="Mahenthiralingam E."/>
            <person name="Malfatti S.A."/>
            <person name="Marx C.J."/>
            <person name="Parnell J.J."/>
            <person name="Ramette A."/>
            <person name="Richardson P."/>
            <person name="Seeger M."/>
            <person name="Smith D."/>
            <person name="Spilker T."/>
            <person name="Sul W.J."/>
            <person name="Tsoi T.V."/>
            <person name="Ulrich L.E."/>
            <person name="Zhulin I.B."/>
            <person name="Tiedje J.M."/>
        </authorList>
    </citation>
    <scope>NUCLEOTIDE SEQUENCE [LARGE SCALE GENOMIC DNA]</scope>
    <source>
        <strain evidence="6 7">LB400</strain>
    </source>
</reference>
<comment type="similarity">
    <text evidence="2">Belongs to the bacterial solute-binding protein SsuA/TauA family.</text>
</comment>
<evidence type="ECO:0000256" key="4">
    <source>
        <dbReference type="SAM" id="SignalP"/>
    </source>
</evidence>
<dbReference type="PANTHER" id="PTHR30024:SF47">
    <property type="entry name" value="TAURINE-BINDING PERIPLASMIC PROTEIN"/>
    <property type="match status" value="1"/>
</dbReference>
<dbReference type="InterPro" id="IPR010068">
    <property type="entry name" value="Peri-bd_TauA"/>
</dbReference>
<gene>
    <name evidence="6" type="primary">tauA</name>
    <name evidence="6" type="ORF">Bxe_B0694</name>
</gene>
<name>Q13KY0_PARXL</name>
<dbReference type="EMBL" id="CP000271">
    <property type="protein sequence ID" value="ABE35259.1"/>
    <property type="molecule type" value="Genomic_DNA"/>
</dbReference>
<organism evidence="6 7">
    <name type="scientific">Paraburkholderia xenovorans (strain LB400)</name>
    <dbReference type="NCBI Taxonomy" id="266265"/>
    <lineage>
        <taxon>Bacteria</taxon>
        <taxon>Pseudomonadati</taxon>
        <taxon>Pseudomonadota</taxon>
        <taxon>Betaproteobacteria</taxon>
        <taxon>Burkholderiales</taxon>
        <taxon>Burkholderiaceae</taxon>
        <taxon>Paraburkholderia</taxon>
    </lineage>
</organism>
<evidence type="ECO:0000313" key="6">
    <source>
        <dbReference type="EMBL" id="ABE35259.1"/>
    </source>
</evidence>
<evidence type="ECO:0000256" key="3">
    <source>
        <dbReference type="ARBA" id="ARBA00022729"/>
    </source>
</evidence>
<dbReference type="Gene3D" id="3.40.190.10">
    <property type="entry name" value="Periplasmic binding protein-like II"/>
    <property type="match status" value="2"/>
</dbReference>
<sequence length="363" mass="39188">MLHRQPLLRPIMKRHKNPTSRPWFQWTARCVLSLVFAATASFATTPSHAQDKEVTIAYQQIVDPWVVGIANGSIEKATGYKINWRQFESGAKVATALASGDVKVGVIGSSPLAAAVSQGLDLQLFWILDNINQAEAMVVRNGSGITKPADLKGKTIGVPFVSTTHYHTMFALQHWGINPSDLKILNMQPNQIVAAWSRGDIDAAYVWDPALAELKKSGKVLITSGDLSKLGKPTFDGIAVDRKWGEDHKDFMARLVKAIAEADQQYRSNPSQWNATSPQAAAIAKMIGGSAADVPASLSLYAFPTLGEQASAQWLGGGTASRAALALKDTSEFLKSQKQIGTVLPDYSKFVTPAYAEAAAKLK</sequence>
<evidence type="ECO:0000256" key="1">
    <source>
        <dbReference type="ARBA" id="ARBA00004418"/>
    </source>
</evidence>
<dbReference type="GO" id="GO:0042597">
    <property type="term" value="C:periplasmic space"/>
    <property type="evidence" value="ECO:0007669"/>
    <property type="project" value="UniProtKB-SubCell"/>
</dbReference>
<feature type="signal peptide" evidence="4">
    <location>
        <begin position="1"/>
        <end position="49"/>
    </location>
</feature>
<dbReference type="PANTHER" id="PTHR30024">
    <property type="entry name" value="ALIPHATIC SULFONATES-BINDING PROTEIN-RELATED"/>
    <property type="match status" value="1"/>
</dbReference>
<dbReference type="AlphaFoldDB" id="Q13KY0"/>
<dbReference type="STRING" id="266265.Bxe_B0694"/>
<accession>Q13KY0</accession>
<dbReference type="Proteomes" id="UP000001817">
    <property type="component" value="Chromosome 2"/>
</dbReference>
<dbReference type="SMART" id="SM00062">
    <property type="entry name" value="PBPb"/>
    <property type="match status" value="1"/>
</dbReference>
<dbReference type="eggNOG" id="COG4521">
    <property type="taxonomic scope" value="Bacteria"/>
</dbReference>
<evidence type="ECO:0000256" key="2">
    <source>
        <dbReference type="ARBA" id="ARBA00010742"/>
    </source>
</evidence>
<dbReference type="KEGG" id="bxe:Bxe_B0694"/>
<evidence type="ECO:0000259" key="5">
    <source>
        <dbReference type="SMART" id="SM00062"/>
    </source>
</evidence>
<dbReference type="InterPro" id="IPR001638">
    <property type="entry name" value="Solute-binding_3/MltF_N"/>
</dbReference>
<proteinExistence type="inferred from homology"/>
<feature type="domain" description="Solute-binding protein family 3/N-terminal" evidence="5">
    <location>
        <begin position="64"/>
        <end position="270"/>
    </location>
</feature>
<evidence type="ECO:0000313" key="7">
    <source>
        <dbReference type="Proteomes" id="UP000001817"/>
    </source>
</evidence>
<feature type="chain" id="PRO_5004182365" evidence="4">
    <location>
        <begin position="50"/>
        <end position="363"/>
    </location>
</feature>
<keyword evidence="7" id="KW-1185">Reference proteome</keyword>
<protein>
    <submittedName>
        <fullName evidence="6">ABC taurine transporter, periplasmic ligand binding protein</fullName>
    </submittedName>
</protein>
<comment type="subcellular location">
    <subcellularLocation>
        <location evidence="1">Periplasm</location>
    </subcellularLocation>
</comment>
<dbReference type="SUPFAM" id="SSF53850">
    <property type="entry name" value="Periplasmic binding protein-like II"/>
    <property type="match status" value="1"/>
</dbReference>